<reference evidence="2" key="1">
    <citation type="submission" date="2016-05" db="EMBL/GenBank/DDBJ databases">
        <title>Comparative genomics of biotechnologically important yeasts.</title>
        <authorList>
            <consortium name="DOE Joint Genome Institute"/>
            <person name="Riley R."/>
            <person name="Haridas S."/>
            <person name="Wolfe K.H."/>
            <person name="Lopes M.R."/>
            <person name="Hittinger C.T."/>
            <person name="Goker M."/>
            <person name="Salamov A."/>
            <person name="Wisecaver J."/>
            <person name="Long T.M."/>
            <person name="Aerts A.L."/>
            <person name="Barry K."/>
            <person name="Choi C."/>
            <person name="Clum A."/>
            <person name="Coughlan A.Y."/>
            <person name="Deshpande S."/>
            <person name="Douglass A.P."/>
            <person name="Hanson S.J."/>
            <person name="Klenk H.-P."/>
            <person name="Labutti K."/>
            <person name="Lapidus A."/>
            <person name="Lindquist E."/>
            <person name="Lipzen A."/>
            <person name="Meier-Kolthoff J.P."/>
            <person name="Ohm R.A."/>
            <person name="Otillar R.P."/>
            <person name="Pangilinan J."/>
            <person name="Peng Y."/>
            <person name="Rokas A."/>
            <person name="Rosa C.A."/>
            <person name="Scheuner C."/>
            <person name="Sibirny A.A."/>
            <person name="Slot J.C."/>
            <person name="Stielow J.B."/>
            <person name="Sun H."/>
            <person name="Kurtzman C.P."/>
            <person name="Blackwell M."/>
            <person name="Grigoriev I.V."/>
            <person name="Jeffries T.W."/>
        </authorList>
    </citation>
    <scope>NUCLEOTIDE SEQUENCE [LARGE SCALE GENOMIC DNA]</scope>
    <source>
        <strain evidence="2">NRRL Y-1933</strain>
    </source>
</reference>
<evidence type="ECO:0000313" key="2">
    <source>
        <dbReference type="Proteomes" id="UP000095085"/>
    </source>
</evidence>
<dbReference type="AlphaFoldDB" id="A0A1E4RQ74"/>
<name>A0A1E4RQ74_9ASCO</name>
<organism evidence="1 2">
    <name type="scientific">Hyphopichia burtonii NRRL Y-1933</name>
    <dbReference type="NCBI Taxonomy" id="984485"/>
    <lineage>
        <taxon>Eukaryota</taxon>
        <taxon>Fungi</taxon>
        <taxon>Dikarya</taxon>
        <taxon>Ascomycota</taxon>
        <taxon>Saccharomycotina</taxon>
        <taxon>Pichiomycetes</taxon>
        <taxon>Debaryomycetaceae</taxon>
        <taxon>Hyphopichia</taxon>
    </lineage>
</organism>
<accession>A0A1E4RQ74</accession>
<dbReference type="GeneID" id="30997392"/>
<keyword evidence="2" id="KW-1185">Reference proteome</keyword>
<proteinExistence type="predicted"/>
<sequence length="79" mass="9307">MDINWHQLITTRNRVLLPINLSMQIERYSTLQLQPYRCSHHHGRKPTQSPIHQHKPTCCQYIVFAIKAYHSKALASDKI</sequence>
<dbReference type="RefSeq" id="XP_020078484.1">
    <property type="nucleotide sequence ID" value="XM_020222843.1"/>
</dbReference>
<dbReference type="EMBL" id="KV454538">
    <property type="protein sequence ID" value="ODV69417.1"/>
    <property type="molecule type" value="Genomic_DNA"/>
</dbReference>
<evidence type="ECO:0000313" key="1">
    <source>
        <dbReference type="EMBL" id="ODV69417.1"/>
    </source>
</evidence>
<dbReference type="Proteomes" id="UP000095085">
    <property type="component" value="Unassembled WGS sequence"/>
</dbReference>
<gene>
    <name evidence="1" type="ORF">HYPBUDRAFT_170591</name>
</gene>
<protein>
    <submittedName>
        <fullName evidence="1">Uncharacterized protein</fullName>
    </submittedName>
</protein>